<keyword evidence="3" id="KW-1185">Reference proteome</keyword>
<dbReference type="EnsemblPlants" id="OPUNC10G04840.1">
    <property type="protein sequence ID" value="OPUNC10G04840.1"/>
    <property type="gene ID" value="OPUNC10G04840"/>
</dbReference>
<proteinExistence type="predicted"/>
<feature type="region of interest" description="Disordered" evidence="1">
    <location>
        <begin position="45"/>
        <end position="84"/>
    </location>
</feature>
<reference evidence="2" key="2">
    <citation type="submission" date="2018-05" db="EMBL/GenBank/DDBJ databases">
        <title>OpunRS2 (Oryza punctata Reference Sequence Version 2).</title>
        <authorList>
            <person name="Zhang J."/>
            <person name="Kudrna D."/>
            <person name="Lee S."/>
            <person name="Talag J."/>
            <person name="Welchert J."/>
            <person name="Wing R.A."/>
        </authorList>
    </citation>
    <scope>NUCLEOTIDE SEQUENCE [LARGE SCALE GENOMIC DNA]</scope>
</reference>
<accession>A0A0E0M6F5</accession>
<evidence type="ECO:0000256" key="1">
    <source>
        <dbReference type="SAM" id="MobiDB-lite"/>
    </source>
</evidence>
<dbReference type="Proteomes" id="UP000026962">
    <property type="component" value="Chromosome 10"/>
</dbReference>
<dbReference type="AlphaFoldDB" id="A0A0E0M6F5"/>
<organism evidence="2">
    <name type="scientific">Oryza punctata</name>
    <name type="common">Red rice</name>
    <dbReference type="NCBI Taxonomy" id="4537"/>
    <lineage>
        <taxon>Eukaryota</taxon>
        <taxon>Viridiplantae</taxon>
        <taxon>Streptophyta</taxon>
        <taxon>Embryophyta</taxon>
        <taxon>Tracheophyta</taxon>
        <taxon>Spermatophyta</taxon>
        <taxon>Magnoliopsida</taxon>
        <taxon>Liliopsida</taxon>
        <taxon>Poales</taxon>
        <taxon>Poaceae</taxon>
        <taxon>BOP clade</taxon>
        <taxon>Oryzoideae</taxon>
        <taxon>Oryzeae</taxon>
        <taxon>Oryzinae</taxon>
        <taxon>Oryza</taxon>
    </lineage>
</organism>
<protein>
    <submittedName>
        <fullName evidence="2">Uncharacterized protein</fullName>
    </submittedName>
</protein>
<sequence length="167" mass="17863">MPCHRLREPSETEWRLRIVAARHKLAPSLPTPLWRAEARRTSAWGRASNVHGGQRRHGGLKTAAGEGDGGQDGRERGGDSHWRGWPDPPTISGLLLARSGVLGGSGTDLAAVSPNRCWQRIGRWWAARWWQGSSAVATALTIEATVGLGGAVTLALAREAIGKLAGQ</sequence>
<feature type="compositionally biased region" description="Basic and acidic residues" evidence="1">
    <location>
        <begin position="71"/>
        <end position="84"/>
    </location>
</feature>
<evidence type="ECO:0000313" key="2">
    <source>
        <dbReference type="EnsemblPlants" id="OPUNC10G04840.1"/>
    </source>
</evidence>
<dbReference type="HOGENOM" id="CLU_1597138_0_0_1"/>
<dbReference type="Gramene" id="OPUNC10G04840.1">
    <property type="protein sequence ID" value="OPUNC10G04840.1"/>
    <property type="gene ID" value="OPUNC10G04840"/>
</dbReference>
<evidence type="ECO:0000313" key="3">
    <source>
        <dbReference type="Proteomes" id="UP000026962"/>
    </source>
</evidence>
<name>A0A0E0M6F5_ORYPU</name>
<reference evidence="2" key="1">
    <citation type="submission" date="2015-04" db="UniProtKB">
        <authorList>
            <consortium name="EnsemblPlants"/>
        </authorList>
    </citation>
    <scope>IDENTIFICATION</scope>
</reference>